<evidence type="ECO:0008006" key="4">
    <source>
        <dbReference type="Google" id="ProtNLM"/>
    </source>
</evidence>
<evidence type="ECO:0000313" key="3">
    <source>
        <dbReference type="Proteomes" id="UP000664628"/>
    </source>
</evidence>
<dbReference type="RefSeq" id="WP_207330703.1">
    <property type="nucleotide sequence ID" value="NZ_JAFMYW010000006.1"/>
</dbReference>
<proteinExistence type="predicted"/>
<organism evidence="2 3">
    <name type="scientific">Fibrella forsythiae</name>
    <dbReference type="NCBI Taxonomy" id="2817061"/>
    <lineage>
        <taxon>Bacteria</taxon>
        <taxon>Pseudomonadati</taxon>
        <taxon>Bacteroidota</taxon>
        <taxon>Cytophagia</taxon>
        <taxon>Cytophagales</taxon>
        <taxon>Spirosomataceae</taxon>
        <taxon>Fibrella</taxon>
    </lineage>
</organism>
<accession>A0ABS3JL63</accession>
<name>A0ABS3JL63_9BACT</name>
<feature type="region of interest" description="Disordered" evidence="1">
    <location>
        <begin position="401"/>
        <end position="426"/>
    </location>
</feature>
<keyword evidence="3" id="KW-1185">Reference proteome</keyword>
<dbReference type="Proteomes" id="UP000664628">
    <property type="component" value="Unassembled WGS sequence"/>
</dbReference>
<gene>
    <name evidence="2" type="ORF">J2I46_19345</name>
</gene>
<reference evidence="2 3" key="1">
    <citation type="submission" date="2021-03" db="EMBL/GenBank/DDBJ databases">
        <title>Fibrella sp. HMF5405 genome sequencing and assembly.</title>
        <authorList>
            <person name="Kang H."/>
            <person name="Kim H."/>
            <person name="Bae S."/>
            <person name="Joh K."/>
        </authorList>
    </citation>
    <scope>NUCLEOTIDE SEQUENCE [LARGE SCALE GENOMIC DNA]</scope>
    <source>
        <strain evidence="2 3">HMF5405</strain>
    </source>
</reference>
<comment type="caution">
    <text evidence="2">The sequence shown here is derived from an EMBL/GenBank/DDBJ whole genome shotgun (WGS) entry which is preliminary data.</text>
</comment>
<feature type="compositionally biased region" description="Basic and acidic residues" evidence="1">
    <location>
        <begin position="401"/>
        <end position="416"/>
    </location>
</feature>
<evidence type="ECO:0000313" key="2">
    <source>
        <dbReference type="EMBL" id="MBO0950755.1"/>
    </source>
</evidence>
<protein>
    <recommendedName>
        <fullName evidence="4">Type VI secretion system baseplate subunit TssK</fullName>
    </recommendedName>
</protein>
<dbReference type="EMBL" id="JAFMYW010000006">
    <property type="protein sequence ID" value="MBO0950755.1"/>
    <property type="molecule type" value="Genomic_DNA"/>
</dbReference>
<sequence length="426" mass="48062">MLPKLEHYPVNWVDGMKIARKHFTDFEHFVSDHLRDSSALGLTNYNYGLLASDAPAFSVQVITDRNQNVRIQLSNCRAVTGAGCRIEVVNQPLELATSLQAILDKYNMPMADELQFLIVLSVDLYTRQPEGVPANNEPFPRPPFTIPTYTLAILPSHQPGVDRSADSPLNGQNGQATPTPAYPSASFEAYHIVVGQLMAKYGILSNDESFIPSCAAISAHTGLLAWAEKLNKTLSEIQRDAYQIVAKVVRKRRTEQAFRAGPLAEQIRILAESVAESLDDPLNHLQFGGREQSPMHYIRYVTRATRLLKTTLDCLCEEDKNSPSLGRELVLPYFQSWTNVEPATVESAINGVIARQYRHTQLQQHLPLIDRCWDTIRVIFKRMTELEYIGQENTDYDFDTQRRSTHRADRPADRVNDPFGGGYNFQ</sequence>
<evidence type="ECO:0000256" key="1">
    <source>
        <dbReference type="SAM" id="MobiDB-lite"/>
    </source>
</evidence>